<keyword evidence="4" id="KW-1185">Reference proteome</keyword>
<evidence type="ECO:0000259" key="2">
    <source>
        <dbReference type="Pfam" id="PF18557"/>
    </source>
</evidence>
<gene>
    <name evidence="3" type="ORF">G5B40_09700</name>
</gene>
<dbReference type="RefSeq" id="WP_165097960.1">
    <property type="nucleotide sequence ID" value="NZ_CP049056.1"/>
</dbReference>
<sequence>MSRTRTRTKGSGEEGAPDADPVLGPLKKLYDEVANEPLPDDLMKLLDRLDEAERNR</sequence>
<dbReference type="Pfam" id="PF18557">
    <property type="entry name" value="NepR"/>
    <property type="match status" value="1"/>
</dbReference>
<organism evidence="3 4">
    <name type="scientific">Pikeienuella piscinae</name>
    <dbReference type="NCBI Taxonomy" id="2748098"/>
    <lineage>
        <taxon>Bacteria</taxon>
        <taxon>Pseudomonadati</taxon>
        <taxon>Pseudomonadota</taxon>
        <taxon>Alphaproteobacteria</taxon>
        <taxon>Rhodobacterales</taxon>
        <taxon>Paracoccaceae</taxon>
        <taxon>Pikeienuella</taxon>
    </lineage>
</organism>
<feature type="domain" description="Anti-sigma factor NepR" evidence="2">
    <location>
        <begin position="26"/>
        <end position="53"/>
    </location>
</feature>
<dbReference type="EMBL" id="CP049056">
    <property type="protein sequence ID" value="QIE55696.1"/>
    <property type="molecule type" value="Genomic_DNA"/>
</dbReference>
<evidence type="ECO:0000313" key="4">
    <source>
        <dbReference type="Proteomes" id="UP000503336"/>
    </source>
</evidence>
<name>A0A7L5BZK1_9RHOB</name>
<proteinExistence type="predicted"/>
<dbReference type="Proteomes" id="UP000503336">
    <property type="component" value="Chromosome"/>
</dbReference>
<accession>A0A7L5BZK1</accession>
<dbReference type="InterPro" id="IPR041649">
    <property type="entry name" value="NepR"/>
</dbReference>
<protein>
    <recommendedName>
        <fullName evidence="2">Anti-sigma factor NepR domain-containing protein</fullName>
    </recommendedName>
</protein>
<evidence type="ECO:0000256" key="1">
    <source>
        <dbReference type="SAM" id="MobiDB-lite"/>
    </source>
</evidence>
<dbReference type="AlphaFoldDB" id="A0A7L5BZK1"/>
<feature type="region of interest" description="Disordered" evidence="1">
    <location>
        <begin position="1"/>
        <end position="24"/>
    </location>
</feature>
<evidence type="ECO:0000313" key="3">
    <source>
        <dbReference type="EMBL" id="QIE55696.1"/>
    </source>
</evidence>
<reference evidence="3 4" key="1">
    <citation type="submission" date="2020-02" db="EMBL/GenBank/DDBJ databases">
        <title>complete genome sequence of Rhodobacteraceae bacterium.</title>
        <authorList>
            <person name="Park J."/>
            <person name="Kim Y.-S."/>
            <person name="Kim K.-H."/>
        </authorList>
    </citation>
    <scope>NUCLEOTIDE SEQUENCE [LARGE SCALE GENOMIC DNA]</scope>
    <source>
        <strain evidence="3 4">RR4-56</strain>
    </source>
</reference>
<dbReference type="KEGG" id="hdh:G5B40_09700"/>